<name>A0A2U1CRY5_9BURK</name>
<dbReference type="InterPro" id="IPR014974">
    <property type="entry name" value="DUF1833"/>
</dbReference>
<dbReference type="Pfam" id="PF08875">
    <property type="entry name" value="DUF1833"/>
    <property type="match status" value="1"/>
</dbReference>
<keyword evidence="2" id="KW-1185">Reference proteome</keyword>
<dbReference type="EMBL" id="QEKO01000001">
    <property type="protein sequence ID" value="PVY68667.1"/>
    <property type="molecule type" value="Genomic_DNA"/>
</dbReference>
<reference evidence="1 2" key="1">
    <citation type="submission" date="2018-04" db="EMBL/GenBank/DDBJ databases">
        <title>Genomic Encyclopedia of Type Strains, Phase IV (KMG-IV): sequencing the most valuable type-strain genomes for metagenomic binning, comparative biology and taxonomic classification.</title>
        <authorList>
            <person name="Goeker M."/>
        </authorList>
    </citation>
    <scope>NUCLEOTIDE SEQUENCE [LARGE SCALE GENOMIC DNA]</scope>
    <source>
        <strain evidence="1 2">DSM 10065</strain>
    </source>
</reference>
<protein>
    <submittedName>
        <fullName evidence="1">Uncharacterized protein DUF1833</fullName>
    </submittedName>
</protein>
<dbReference type="AlphaFoldDB" id="A0A2U1CRY5"/>
<comment type="caution">
    <text evidence="1">The sequence shown here is derived from an EMBL/GenBank/DDBJ whole genome shotgun (WGS) entry which is preliminary data.</text>
</comment>
<evidence type="ECO:0000313" key="2">
    <source>
        <dbReference type="Proteomes" id="UP000246145"/>
    </source>
</evidence>
<accession>A0A2U1CRY5</accession>
<dbReference type="RefSeq" id="WP_116517727.1">
    <property type="nucleotide sequence ID" value="NZ_JACCEX010000001.1"/>
</dbReference>
<sequence>MTQVAVWYASAPTDELAIATIEIQVPGKDPIRVCNGFEDQWLGIDGVMRFFEAGSLSVALPAKNTTGQQTLRFGISGVNGVAQRHVDDALAAGEVVTMIYRMYLISDKTAPAERPRVMTVVGGAFEGGDATFEGSYYDLLNSAWPRERYTVETAPGVQYLS</sequence>
<evidence type="ECO:0000313" key="1">
    <source>
        <dbReference type="EMBL" id="PVY68667.1"/>
    </source>
</evidence>
<dbReference type="Proteomes" id="UP000246145">
    <property type="component" value="Unassembled WGS sequence"/>
</dbReference>
<gene>
    <name evidence="1" type="ORF">C7440_1078</name>
</gene>
<proteinExistence type="predicted"/>
<organism evidence="1 2">
    <name type="scientific">Pusillimonas noertemannii</name>
    <dbReference type="NCBI Taxonomy" id="305977"/>
    <lineage>
        <taxon>Bacteria</taxon>
        <taxon>Pseudomonadati</taxon>
        <taxon>Pseudomonadota</taxon>
        <taxon>Betaproteobacteria</taxon>
        <taxon>Burkholderiales</taxon>
        <taxon>Alcaligenaceae</taxon>
        <taxon>Pusillimonas</taxon>
    </lineage>
</organism>
<dbReference type="OrthoDB" id="8690039at2"/>